<dbReference type="Gene3D" id="3.60.40.10">
    <property type="entry name" value="PPM-type phosphatase domain"/>
    <property type="match status" value="1"/>
</dbReference>
<dbReference type="CDD" id="cd00143">
    <property type="entry name" value="PP2Cc"/>
    <property type="match status" value="1"/>
</dbReference>
<dbReference type="GeneID" id="6755336"/>
<dbReference type="OrthoDB" id="10264738at2759"/>
<dbReference type="InParanoid" id="B3S1B5"/>
<comment type="cofactor">
    <cofactor evidence="1">
        <name>Mn(2+)</name>
        <dbReference type="ChEBI" id="CHEBI:29035"/>
    </cofactor>
</comment>
<keyword evidence="8" id="KW-0464">Manganese</keyword>
<evidence type="ECO:0000256" key="3">
    <source>
        <dbReference type="ARBA" id="ARBA00013081"/>
    </source>
</evidence>
<gene>
    <name evidence="12" type="ORF">TRIADDRAFT_3271</name>
</gene>
<evidence type="ECO:0000313" key="12">
    <source>
        <dbReference type="EMBL" id="EDV23213.1"/>
    </source>
</evidence>
<dbReference type="OMA" id="FYCANIG"/>
<dbReference type="Pfam" id="PF00481">
    <property type="entry name" value="PP2C"/>
    <property type="match status" value="1"/>
</dbReference>
<keyword evidence="5 9" id="KW-0378">Hydrolase</keyword>
<feature type="compositionally biased region" description="Polar residues" evidence="10">
    <location>
        <begin position="116"/>
        <end position="126"/>
    </location>
</feature>
<dbReference type="PROSITE" id="PS01032">
    <property type="entry name" value="PPM_1"/>
    <property type="match status" value="1"/>
</dbReference>
<dbReference type="STRING" id="10228.B3S1B5"/>
<dbReference type="AlphaFoldDB" id="B3S1B5"/>
<keyword evidence="6" id="KW-0460">Magnesium</keyword>
<evidence type="ECO:0000313" key="13">
    <source>
        <dbReference type="Proteomes" id="UP000009022"/>
    </source>
</evidence>
<dbReference type="SUPFAM" id="SSF81606">
    <property type="entry name" value="PP2C-like"/>
    <property type="match status" value="1"/>
</dbReference>
<name>B3S1B5_TRIAD</name>
<evidence type="ECO:0000259" key="11">
    <source>
        <dbReference type="PROSITE" id="PS51746"/>
    </source>
</evidence>
<dbReference type="FunCoup" id="B3S1B5">
    <property type="interactions" value="2341"/>
</dbReference>
<proteinExistence type="inferred from homology"/>
<keyword evidence="7 9" id="KW-0904">Protein phosphatase</keyword>
<accession>B3S1B5</accession>
<dbReference type="SMART" id="SM00332">
    <property type="entry name" value="PP2Cc"/>
    <property type="match status" value="1"/>
</dbReference>
<evidence type="ECO:0000256" key="10">
    <source>
        <dbReference type="SAM" id="MobiDB-lite"/>
    </source>
</evidence>
<evidence type="ECO:0000256" key="6">
    <source>
        <dbReference type="ARBA" id="ARBA00022842"/>
    </source>
</evidence>
<dbReference type="EMBL" id="DS985247">
    <property type="protein sequence ID" value="EDV23213.1"/>
    <property type="molecule type" value="Genomic_DNA"/>
</dbReference>
<dbReference type="GO" id="GO:0046872">
    <property type="term" value="F:metal ion binding"/>
    <property type="evidence" value="ECO:0007669"/>
    <property type="project" value="UniProtKB-KW"/>
</dbReference>
<dbReference type="InterPro" id="IPR001932">
    <property type="entry name" value="PPM-type_phosphatase-like_dom"/>
</dbReference>
<dbReference type="PANTHER" id="PTHR13832:SF803">
    <property type="entry name" value="PROTEIN PHOSPHATASE 1G"/>
    <property type="match status" value="1"/>
</dbReference>
<dbReference type="HOGENOM" id="CLU_013173_4_1_1"/>
<dbReference type="GO" id="GO:0007165">
    <property type="term" value="P:signal transduction"/>
    <property type="evidence" value="ECO:0000318"/>
    <property type="project" value="GO_Central"/>
</dbReference>
<comment type="similarity">
    <text evidence="2 9">Belongs to the PP2C family.</text>
</comment>
<feature type="non-terminal residue" evidence="12">
    <location>
        <position position="314"/>
    </location>
</feature>
<evidence type="ECO:0000256" key="4">
    <source>
        <dbReference type="ARBA" id="ARBA00022723"/>
    </source>
</evidence>
<dbReference type="InterPro" id="IPR015655">
    <property type="entry name" value="PP2C"/>
</dbReference>
<feature type="compositionally biased region" description="Acidic residues" evidence="10">
    <location>
        <begin position="127"/>
        <end position="137"/>
    </location>
</feature>
<dbReference type="GO" id="GO:0004722">
    <property type="term" value="F:protein serine/threonine phosphatase activity"/>
    <property type="evidence" value="ECO:0000318"/>
    <property type="project" value="GO_Central"/>
</dbReference>
<dbReference type="EC" id="3.1.3.16" evidence="3"/>
<evidence type="ECO:0000256" key="9">
    <source>
        <dbReference type="RuleBase" id="RU003465"/>
    </source>
</evidence>
<dbReference type="KEGG" id="tad:TRIADDRAFT_3271"/>
<protein>
    <recommendedName>
        <fullName evidence="3">protein-serine/threonine phosphatase</fullName>
        <ecNumber evidence="3">3.1.3.16</ecNumber>
    </recommendedName>
</protein>
<dbReference type="PROSITE" id="PS51746">
    <property type="entry name" value="PPM_2"/>
    <property type="match status" value="1"/>
</dbReference>
<dbReference type="RefSeq" id="XP_002114123.1">
    <property type="nucleotide sequence ID" value="XM_002114087.1"/>
</dbReference>
<organism evidence="12 13">
    <name type="scientific">Trichoplax adhaerens</name>
    <name type="common">Trichoplax reptans</name>
    <dbReference type="NCBI Taxonomy" id="10228"/>
    <lineage>
        <taxon>Eukaryota</taxon>
        <taxon>Metazoa</taxon>
        <taxon>Placozoa</taxon>
        <taxon>Uniplacotomia</taxon>
        <taxon>Trichoplacea</taxon>
        <taxon>Trichoplacidae</taxon>
        <taxon>Trichoplax</taxon>
    </lineage>
</organism>
<keyword evidence="13" id="KW-1185">Reference proteome</keyword>
<feature type="domain" description="PPM-type phosphatase" evidence="11">
    <location>
        <begin position="23"/>
        <end position="314"/>
    </location>
</feature>
<dbReference type="FunFam" id="3.60.40.10:FF:000064">
    <property type="entry name" value="Protein phosphatase 2C 1"/>
    <property type="match status" value="1"/>
</dbReference>
<dbReference type="InterPro" id="IPR036457">
    <property type="entry name" value="PPM-type-like_dom_sf"/>
</dbReference>
<evidence type="ECO:0000256" key="8">
    <source>
        <dbReference type="ARBA" id="ARBA00023211"/>
    </source>
</evidence>
<evidence type="ECO:0000256" key="5">
    <source>
        <dbReference type="ARBA" id="ARBA00022801"/>
    </source>
</evidence>
<dbReference type="Proteomes" id="UP000009022">
    <property type="component" value="Unassembled WGS sequence"/>
</dbReference>
<sequence>MGAYLSRPKLEKTTEIIETAKLRCYASCMQGWRLSMEDAHNCSPDFDDNTSYFAVYDGHGGAEVALYCAEYLPTILKNLPTYKEGNISSALSDAFLKIDDIVISPDTKIELERLAASTQTDNQGSNEEVEPNDDDEVDDDVAVSSGTTAVVAVIHKDELIVANAGDSRCILCRNGVALPMSLDHKPTDSPEKERILGAGGKIIDGRINQGLNLSRAIGDHMYKGNPEKSSIEQMVIAKPDIVSLKLEPSDEFVVLACDGIWDCMSNQEVVDFIRVRLPLRKSGKQQSKMLLDNCLAGECIGDGTGCDNMTCIVV</sequence>
<keyword evidence="4" id="KW-0479">Metal-binding</keyword>
<dbReference type="InterPro" id="IPR000222">
    <property type="entry name" value="PP2C_BS"/>
</dbReference>
<evidence type="ECO:0000256" key="2">
    <source>
        <dbReference type="ARBA" id="ARBA00006702"/>
    </source>
</evidence>
<feature type="region of interest" description="Disordered" evidence="10">
    <location>
        <begin position="116"/>
        <end position="137"/>
    </location>
</feature>
<dbReference type="CTD" id="6755336"/>
<evidence type="ECO:0000256" key="7">
    <source>
        <dbReference type="ARBA" id="ARBA00022912"/>
    </source>
</evidence>
<evidence type="ECO:0000256" key="1">
    <source>
        <dbReference type="ARBA" id="ARBA00001936"/>
    </source>
</evidence>
<dbReference type="PANTHER" id="PTHR13832">
    <property type="entry name" value="PROTEIN PHOSPHATASE 2C"/>
    <property type="match status" value="1"/>
</dbReference>
<reference evidence="12 13" key="1">
    <citation type="journal article" date="2008" name="Nature">
        <title>The Trichoplax genome and the nature of placozoans.</title>
        <authorList>
            <person name="Srivastava M."/>
            <person name="Begovic E."/>
            <person name="Chapman J."/>
            <person name="Putnam N.H."/>
            <person name="Hellsten U."/>
            <person name="Kawashima T."/>
            <person name="Kuo A."/>
            <person name="Mitros T."/>
            <person name="Salamov A."/>
            <person name="Carpenter M.L."/>
            <person name="Signorovitch A.Y."/>
            <person name="Moreno M.A."/>
            <person name="Kamm K."/>
            <person name="Grimwood J."/>
            <person name="Schmutz J."/>
            <person name="Shapiro H."/>
            <person name="Grigoriev I.V."/>
            <person name="Buss L.W."/>
            <person name="Schierwater B."/>
            <person name="Dellaporta S.L."/>
            <person name="Rokhsar D.S."/>
        </authorList>
    </citation>
    <scope>NUCLEOTIDE SEQUENCE [LARGE SCALE GENOMIC DNA]</scope>
    <source>
        <strain evidence="12 13">Grell-BS-1999</strain>
    </source>
</reference>
<dbReference type="PhylomeDB" id="B3S1B5"/>
<dbReference type="eggNOG" id="KOG0698">
    <property type="taxonomic scope" value="Eukaryota"/>
</dbReference>